<proteinExistence type="predicted"/>
<feature type="region of interest" description="Disordered" evidence="2">
    <location>
        <begin position="207"/>
        <end position="298"/>
    </location>
</feature>
<feature type="region of interest" description="Disordered" evidence="2">
    <location>
        <begin position="1"/>
        <end position="68"/>
    </location>
</feature>
<dbReference type="PROSITE" id="PS50089">
    <property type="entry name" value="ZF_RING_2"/>
    <property type="match status" value="1"/>
</dbReference>
<dbReference type="PANTHER" id="PTHR45676:SF41">
    <property type="entry name" value="RING-H2 FINGER PROTEIN ATL66"/>
    <property type="match status" value="1"/>
</dbReference>
<evidence type="ECO:0000256" key="2">
    <source>
        <dbReference type="SAM" id="MobiDB-lite"/>
    </source>
</evidence>
<keyword evidence="1" id="KW-0862">Zinc</keyword>
<dbReference type="SMART" id="SM00184">
    <property type="entry name" value="RING"/>
    <property type="match status" value="1"/>
</dbReference>
<protein>
    <recommendedName>
        <fullName evidence="3">RING-type domain-containing protein</fullName>
    </recommendedName>
</protein>
<dbReference type="PANTHER" id="PTHR45676">
    <property type="entry name" value="RING-H2 FINGER PROTEIN ATL51-RELATED"/>
    <property type="match status" value="1"/>
</dbReference>
<dbReference type="GO" id="GO:0008270">
    <property type="term" value="F:zinc ion binding"/>
    <property type="evidence" value="ECO:0007669"/>
    <property type="project" value="UniProtKB-KW"/>
</dbReference>
<evidence type="ECO:0000313" key="4">
    <source>
        <dbReference type="EMBL" id="KAK6531595.1"/>
    </source>
</evidence>
<evidence type="ECO:0000313" key="5">
    <source>
        <dbReference type="Proteomes" id="UP001365542"/>
    </source>
</evidence>
<name>A0AAV9WZP4_9PEZI</name>
<feature type="region of interest" description="Disordered" evidence="2">
    <location>
        <begin position="81"/>
        <end position="111"/>
    </location>
</feature>
<evidence type="ECO:0000256" key="1">
    <source>
        <dbReference type="PROSITE-ProRule" id="PRU00175"/>
    </source>
</evidence>
<keyword evidence="1" id="KW-0479">Metal-binding</keyword>
<feature type="domain" description="RING-type" evidence="3">
    <location>
        <begin position="667"/>
        <end position="710"/>
    </location>
</feature>
<feature type="compositionally biased region" description="Polar residues" evidence="2">
    <location>
        <begin position="1"/>
        <end position="38"/>
    </location>
</feature>
<dbReference type="AlphaFoldDB" id="A0AAV9WZP4"/>
<dbReference type="SUPFAM" id="SSF57850">
    <property type="entry name" value="RING/U-box"/>
    <property type="match status" value="1"/>
</dbReference>
<dbReference type="EMBL" id="JAVHJO010000012">
    <property type="protein sequence ID" value="KAK6531595.1"/>
    <property type="molecule type" value="Genomic_DNA"/>
</dbReference>
<feature type="compositionally biased region" description="Polar residues" evidence="2">
    <location>
        <begin position="523"/>
        <end position="576"/>
    </location>
</feature>
<keyword evidence="5" id="KW-1185">Reference proteome</keyword>
<feature type="compositionally biased region" description="Low complexity" evidence="2">
    <location>
        <begin position="494"/>
        <end position="512"/>
    </location>
</feature>
<reference evidence="4 5" key="1">
    <citation type="submission" date="2019-10" db="EMBL/GenBank/DDBJ databases">
        <authorList>
            <person name="Palmer J.M."/>
        </authorList>
    </citation>
    <scope>NUCLEOTIDE SEQUENCE [LARGE SCALE GENOMIC DNA]</scope>
    <source>
        <strain evidence="4 5">TWF694</strain>
    </source>
</reference>
<feature type="compositionally biased region" description="Basic and acidic residues" evidence="2">
    <location>
        <begin position="210"/>
        <end position="221"/>
    </location>
</feature>
<dbReference type="Pfam" id="PF13639">
    <property type="entry name" value="zf-RING_2"/>
    <property type="match status" value="1"/>
</dbReference>
<sequence length="734" mass="78757">MGQGSSSTRCPTTGALRTSQLPSPSYDMSNTEEQQPPYSSALADTAVTPSRRRSFSPDPDSIDSRRSNRIRRRISRFVSSNITGDNASSRESVRPPSSVDTFAEPAAQNPSTFAPRVRLSRIRTGILSRRRSSNVTNLEGSRRERPFSMITPRLGSLPLHIPRETGSLDLPQTLPLQSPINPEPASDILSELPILTEPEFRTTEPLLVDHQPEALRSDRSFGNDFFGPRRNISNSRSLRPRRTHTATESFGSIAEGSQAPSESPSATPLTSSTQPRTGYRSSRGSGASHSPRLGRSGEDQAAVLSRLLSVAAAATAASLVGSNAQAFSDARDVSGDGVDGSFDSFLRALQNGRLASALRNGGTSDSLNPETSDDIISTGSIGPLNFFRMFRFGPTSTNTTDSASPDPPASGSGGEQNRMIPVIIVGIRSVNPREVNTRDGRPSPPFLDALPSAPIINDGSTRPGGMHLSHSDAATRPHSFPVLDDTGQRESDTSDSITHSISGAESSTLSDLRSTRRPRSFNAVPSDSSTTFSEASEWTANSTSSNDSRRSFPSQVSSDNLPSRSASPDSTRQPSEGTRSWIIYVLGGSYPENHPILTTPSLFTDTPTYEDMMLLSSLIAPVKPPVASREDVESAGGLFTVHVEGATENSGFDENTTVIRLNPGERCLVCLSDFESGEISRQLVKCQHVFHKDCIDEWLTTGRNSCPLCRGKGVEEGSVEEDRLTEGGTTATAS</sequence>
<feature type="compositionally biased region" description="Polar residues" evidence="2">
    <location>
        <begin position="258"/>
        <end position="288"/>
    </location>
</feature>
<accession>A0AAV9WZP4</accession>
<dbReference type="Gene3D" id="3.30.40.10">
    <property type="entry name" value="Zinc/RING finger domain, C3HC4 (zinc finger)"/>
    <property type="match status" value="1"/>
</dbReference>
<keyword evidence="1" id="KW-0863">Zinc-finger</keyword>
<dbReference type="CDD" id="cd16461">
    <property type="entry name" value="RING-H2_EL5-like"/>
    <property type="match status" value="1"/>
</dbReference>
<gene>
    <name evidence="4" type="ORF">TWF694_002779</name>
</gene>
<organism evidence="4 5">
    <name type="scientific">Orbilia ellipsospora</name>
    <dbReference type="NCBI Taxonomy" id="2528407"/>
    <lineage>
        <taxon>Eukaryota</taxon>
        <taxon>Fungi</taxon>
        <taxon>Dikarya</taxon>
        <taxon>Ascomycota</taxon>
        <taxon>Pezizomycotina</taxon>
        <taxon>Orbiliomycetes</taxon>
        <taxon>Orbiliales</taxon>
        <taxon>Orbiliaceae</taxon>
        <taxon>Orbilia</taxon>
    </lineage>
</organism>
<feature type="region of interest" description="Disordered" evidence="2">
    <location>
        <begin position="433"/>
        <end position="576"/>
    </location>
</feature>
<dbReference type="Proteomes" id="UP001365542">
    <property type="component" value="Unassembled WGS sequence"/>
</dbReference>
<feature type="region of interest" description="Disordered" evidence="2">
    <location>
        <begin position="395"/>
        <end position="418"/>
    </location>
</feature>
<dbReference type="InterPro" id="IPR001841">
    <property type="entry name" value="Znf_RING"/>
</dbReference>
<dbReference type="InterPro" id="IPR013083">
    <property type="entry name" value="Znf_RING/FYVE/PHD"/>
</dbReference>
<evidence type="ECO:0000259" key="3">
    <source>
        <dbReference type="PROSITE" id="PS50089"/>
    </source>
</evidence>
<comment type="caution">
    <text evidence="4">The sequence shown here is derived from an EMBL/GenBank/DDBJ whole genome shotgun (WGS) entry which is preliminary data.</text>
</comment>